<feature type="transmembrane region" description="Helical" evidence="1">
    <location>
        <begin position="62"/>
        <end position="84"/>
    </location>
</feature>
<dbReference type="EMBL" id="MWUR01000006">
    <property type="protein sequence ID" value="PCF51076.1"/>
    <property type="molecule type" value="Genomic_DNA"/>
</dbReference>
<comment type="caution">
    <text evidence="2">The sequence shown here is derived from an EMBL/GenBank/DDBJ whole genome shotgun (WGS) entry which is preliminary data.</text>
</comment>
<organism evidence="2 4">
    <name type="scientific">Staphylococcus delphini</name>
    <dbReference type="NCBI Taxonomy" id="53344"/>
    <lineage>
        <taxon>Bacteria</taxon>
        <taxon>Bacillati</taxon>
        <taxon>Bacillota</taxon>
        <taxon>Bacilli</taxon>
        <taxon>Bacillales</taxon>
        <taxon>Staphylococcaceae</taxon>
        <taxon>Staphylococcus</taxon>
        <taxon>Staphylococcus intermedius group</taxon>
    </lineage>
</organism>
<evidence type="ECO:0000313" key="2">
    <source>
        <dbReference type="EMBL" id="PCF51076.1"/>
    </source>
</evidence>
<dbReference type="Proteomes" id="UP000266198">
    <property type="component" value="Unassembled WGS sequence"/>
</dbReference>
<reference evidence="3 5" key="2">
    <citation type="submission" date="2017-06" db="EMBL/GenBank/DDBJ databases">
        <title>Identification of a new gene, sdsY, involved in staphylococcal internalization in non-professional phagocytic cells (NPPCs).</title>
        <authorList>
            <person name="Maali Y."/>
            <person name="Martins-Simoes P."/>
            <person name="Trouillet-Assant S."/>
            <person name="Laurent F."/>
            <person name="Diot A."/>
            <person name="Verhoeven P."/>
            <person name="Bouvard D."/>
            <person name="Vandenesch F."/>
            <person name="Bes M."/>
        </authorList>
    </citation>
    <scope>NUCLEOTIDE SEQUENCE [LARGE SCALE GENOMIC DNA]</scope>
    <source>
        <strain evidence="3 5">Heidy</strain>
    </source>
</reference>
<keyword evidence="1" id="KW-0812">Transmembrane</keyword>
<reference evidence="2 4" key="1">
    <citation type="journal article" date="2017" name="PLoS ONE">
        <title>Development of a real-time PCR for detection of Staphylococcus pseudintermedius using a novel automated comparison of whole-genome sequences.</title>
        <authorList>
            <person name="Verstappen K.M."/>
            <person name="Huijbregts L."/>
            <person name="Spaninks M."/>
            <person name="Wagenaar J.A."/>
            <person name="Fluit A.C."/>
            <person name="Duim B."/>
        </authorList>
    </citation>
    <scope>NUCLEOTIDE SEQUENCE [LARGE SCALE GENOMIC DNA]</scope>
    <source>
        <strain evidence="2 4">15S02591-1</strain>
    </source>
</reference>
<evidence type="ECO:0000313" key="4">
    <source>
        <dbReference type="Proteomes" id="UP000217473"/>
    </source>
</evidence>
<dbReference type="EMBL" id="NIPK01000004">
    <property type="protein sequence ID" value="RIZ55517.1"/>
    <property type="molecule type" value="Genomic_DNA"/>
</dbReference>
<keyword evidence="1" id="KW-1133">Transmembrane helix</keyword>
<evidence type="ECO:0000313" key="5">
    <source>
        <dbReference type="Proteomes" id="UP000266198"/>
    </source>
</evidence>
<accession>A0AAX0QV79</accession>
<evidence type="ECO:0000256" key="1">
    <source>
        <dbReference type="SAM" id="Phobius"/>
    </source>
</evidence>
<proteinExistence type="predicted"/>
<gene>
    <name evidence="2" type="ORF">B5C07_05520</name>
    <name evidence="3" type="ORF">CDL68_03775</name>
</gene>
<dbReference type="AlphaFoldDB" id="A0AAX0QV79"/>
<keyword evidence="1" id="KW-0472">Membrane</keyword>
<sequence>MQQLILSFYESFKSMIWQMNENEVGKKFYFKSRLLNEFSFSQGLASTKFGLIDVYIGWKPHWIFGCVFILQVCRIVLAIFNMVFQYMGATRYSYINEWVIGTLSQTLKLSKY</sequence>
<dbReference type="Proteomes" id="UP000217473">
    <property type="component" value="Unassembled WGS sequence"/>
</dbReference>
<keyword evidence="5" id="KW-1185">Reference proteome</keyword>
<protein>
    <submittedName>
        <fullName evidence="2">Uncharacterized protein</fullName>
    </submittedName>
</protein>
<name>A0AAX0QV79_9STAP</name>
<evidence type="ECO:0000313" key="3">
    <source>
        <dbReference type="EMBL" id="RIZ55517.1"/>
    </source>
</evidence>